<protein>
    <submittedName>
        <fullName evidence="1">Uncharacterized protein</fullName>
    </submittedName>
</protein>
<evidence type="ECO:0000313" key="1">
    <source>
        <dbReference type="EMBL" id="PZO42392.1"/>
    </source>
</evidence>
<organism evidence="1 2">
    <name type="scientific">Pseudanabaena frigida</name>
    <dbReference type="NCBI Taxonomy" id="945775"/>
    <lineage>
        <taxon>Bacteria</taxon>
        <taxon>Bacillati</taxon>
        <taxon>Cyanobacteriota</taxon>
        <taxon>Cyanophyceae</taxon>
        <taxon>Pseudanabaenales</taxon>
        <taxon>Pseudanabaenaceae</taxon>
        <taxon>Pseudanabaena</taxon>
    </lineage>
</organism>
<evidence type="ECO:0000313" key="2">
    <source>
        <dbReference type="Proteomes" id="UP000249467"/>
    </source>
</evidence>
<comment type="caution">
    <text evidence="1">The sequence shown here is derived from an EMBL/GenBank/DDBJ whole genome shotgun (WGS) entry which is preliminary data.</text>
</comment>
<name>A0A2W4WD18_9CYAN</name>
<sequence length="467" mass="52815">MSIATDKQKCLYCLTQAITDLQGQVDKEQLTKISNLIIQTMTGPWRSFHTPNHIFEVGAGGDAIEVIAALFHDLVYVQVDQGISVNISRYISPYIKQELEQLVILDPPELQEDVIFNIVVMLFGFEHGQPLLPMSGQNEFLSALIAGKALENMLSLPRLTEIIACIEATIPFRPQLDSGLTSSDLLFGRLVNANEVFQLGWNDLEIAEIVKRSVRLCNRDVENFASNDSSHFLVNTWNLIPETNHDLKNVNSYTVHGYRVSMQKMEGFMNFLSPEIVFRRYRNEPDEKTYHKLLKQTKDNLEVSRLYLGTKLTSIAILEALSFRLGHDIPLSTMMGELPPSTMMGDMLQEDMPVAVLERLLPVIPNPYKPITPVEIKVLKLLDEGRKVKSSYDVKNSPVATFMVKAIGFPEMQKLLHLSKEFFKGTLTSEELIKSCDTFVIESIKSAVLQLFDSRKVALSQPRSHNR</sequence>
<reference evidence="1 2" key="2">
    <citation type="submission" date="2018-06" db="EMBL/GenBank/DDBJ databases">
        <title>Metagenomic assembly of (sub)arctic Cyanobacteria and their associated microbiome from non-axenic cultures.</title>
        <authorList>
            <person name="Baurain D."/>
        </authorList>
    </citation>
    <scope>NUCLEOTIDE SEQUENCE [LARGE SCALE GENOMIC DNA]</scope>
    <source>
        <strain evidence="1">ULC066bin1</strain>
    </source>
</reference>
<dbReference type="EMBL" id="QBML01000007">
    <property type="protein sequence ID" value="PZO42392.1"/>
    <property type="molecule type" value="Genomic_DNA"/>
</dbReference>
<reference evidence="1 2" key="1">
    <citation type="submission" date="2018-04" db="EMBL/GenBank/DDBJ databases">
        <authorList>
            <person name="Go L.Y."/>
            <person name="Mitchell J.A."/>
        </authorList>
    </citation>
    <scope>NUCLEOTIDE SEQUENCE [LARGE SCALE GENOMIC DNA]</scope>
    <source>
        <strain evidence="1">ULC066bin1</strain>
    </source>
</reference>
<dbReference type="AlphaFoldDB" id="A0A2W4WD18"/>
<gene>
    <name evidence="1" type="ORF">DCF19_07330</name>
</gene>
<dbReference type="Proteomes" id="UP000249467">
    <property type="component" value="Unassembled WGS sequence"/>
</dbReference>
<accession>A0A2W4WD18</accession>
<proteinExistence type="predicted"/>